<organism evidence="1 2">
    <name type="scientific">Brucella grignonensis</name>
    <dbReference type="NCBI Taxonomy" id="94627"/>
    <lineage>
        <taxon>Bacteria</taxon>
        <taxon>Pseudomonadati</taxon>
        <taxon>Pseudomonadota</taxon>
        <taxon>Alphaproteobacteria</taxon>
        <taxon>Hyphomicrobiales</taxon>
        <taxon>Brucellaceae</taxon>
        <taxon>Brucella/Ochrobactrum group</taxon>
        <taxon>Brucella</taxon>
    </lineage>
</organism>
<reference evidence="1 2" key="1">
    <citation type="submission" date="2017-07" db="EMBL/GenBank/DDBJ databases">
        <title>Phylogenetic study on the rhizospheric bacterium Ochrobactrum sp. A44.</title>
        <authorList>
            <person name="Krzyzanowska D.M."/>
            <person name="Ossowicki A."/>
            <person name="Rajewska M."/>
            <person name="Maciag T."/>
            <person name="Kaczynski Z."/>
            <person name="Czerwicka M."/>
            <person name="Jafra S."/>
        </authorList>
    </citation>
    <scope>NUCLEOTIDE SEQUENCE [LARGE SCALE GENOMIC DNA]</scope>
    <source>
        <strain evidence="1 2">OgA9a</strain>
    </source>
</reference>
<dbReference type="Proteomes" id="UP000216478">
    <property type="component" value="Unassembled WGS sequence"/>
</dbReference>
<dbReference type="AlphaFoldDB" id="A0A256G366"/>
<protein>
    <submittedName>
        <fullName evidence="1">Uncharacterized protein</fullName>
    </submittedName>
</protein>
<keyword evidence="2" id="KW-1185">Reference proteome</keyword>
<comment type="caution">
    <text evidence="1">The sequence shown here is derived from an EMBL/GenBank/DDBJ whole genome shotgun (WGS) entry which is preliminary data.</text>
</comment>
<gene>
    <name evidence="1" type="ORF">CEV33_4763</name>
</gene>
<evidence type="ECO:0000313" key="2">
    <source>
        <dbReference type="Proteomes" id="UP000216478"/>
    </source>
</evidence>
<evidence type="ECO:0000313" key="1">
    <source>
        <dbReference type="EMBL" id="OYR21478.1"/>
    </source>
</evidence>
<dbReference type="EMBL" id="NNRL01000085">
    <property type="protein sequence ID" value="OYR21478.1"/>
    <property type="molecule type" value="Genomic_DNA"/>
</dbReference>
<name>A0A256G366_9HYPH</name>
<proteinExistence type="predicted"/>
<sequence>MPSVASAMLRWVSLRRPMRTGTPVKTWYIVQLLSLSIRLPYWVSSVSETGAPPSFSQVSILSTWRRCSLHVSMVLPFVWNWHADFVRVEPVYSAPLSPPDERYAEA</sequence>
<accession>A0A256G366</accession>